<sequence length="97" mass="10534">MSRNWEDVYANLGDATDCLRDAVRTIRKEIPRAAAGSARGVPTVDVQASLEQRVASVLQIISQIEQDRTDFYVSHSPAVRSASSPTNFLFGAPPSEA</sequence>
<reference evidence="1 2" key="1">
    <citation type="submission" date="2020-04" db="EMBL/GenBank/DDBJ databases">
        <authorList>
            <person name="Depoorter E."/>
        </authorList>
    </citation>
    <scope>NUCLEOTIDE SEQUENCE [LARGE SCALE GENOMIC DNA]</scope>
    <source>
        <strain evidence="1 2">BCC0217</strain>
    </source>
</reference>
<proteinExistence type="predicted"/>
<dbReference type="AlphaFoldDB" id="A0A6J5JF54"/>
<organism evidence="1 2">
    <name type="scientific">Burkholderia aenigmatica</name>
    <dbReference type="NCBI Taxonomy" id="2015348"/>
    <lineage>
        <taxon>Bacteria</taxon>
        <taxon>Pseudomonadati</taxon>
        <taxon>Pseudomonadota</taxon>
        <taxon>Betaproteobacteria</taxon>
        <taxon>Burkholderiales</taxon>
        <taxon>Burkholderiaceae</taxon>
        <taxon>Burkholderia</taxon>
        <taxon>Burkholderia cepacia complex</taxon>
    </lineage>
</organism>
<accession>A0A6J5JF54</accession>
<evidence type="ECO:0000313" key="1">
    <source>
        <dbReference type="EMBL" id="CAB3970452.1"/>
    </source>
</evidence>
<protein>
    <submittedName>
        <fullName evidence="1">Uncharacterized protein</fullName>
    </submittedName>
</protein>
<name>A0A6J5JF54_9BURK</name>
<dbReference type="EMBL" id="CABWIL020000024">
    <property type="protein sequence ID" value="CAB3970452.1"/>
    <property type="molecule type" value="Genomic_DNA"/>
</dbReference>
<evidence type="ECO:0000313" key="2">
    <source>
        <dbReference type="Proteomes" id="UP000494301"/>
    </source>
</evidence>
<gene>
    <name evidence="1" type="ORF">BLA3211_05945</name>
</gene>
<dbReference type="Proteomes" id="UP000494301">
    <property type="component" value="Unassembled WGS sequence"/>
</dbReference>